<keyword evidence="4" id="KW-1185">Reference proteome</keyword>
<dbReference type="GO" id="GO:0016717">
    <property type="term" value="F:oxidoreductase activity, acting on paired donors, with oxidation of a pair of donors resulting in the reduction of molecular oxygen to two molecules of water"/>
    <property type="evidence" value="ECO:0007669"/>
    <property type="project" value="TreeGrafter"/>
</dbReference>
<keyword evidence="1" id="KW-0472">Membrane</keyword>
<evidence type="ECO:0000256" key="1">
    <source>
        <dbReference type="SAM" id="Phobius"/>
    </source>
</evidence>
<dbReference type="InterPro" id="IPR005804">
    <property type="entry name" value="FA_desaturase_dom"/>
</dbReference>
<dbReference type="GO" id="GO:0016020">
    <property type="term" value="C:membrane"/>
    <property type="evidence" value="ECO:0007669"/>
    <property type="project" value="TreeGrafter"/>
</dbReference>
<keyword evidence="1" id="KW-0812">Transmembrane</keyword>
<dbReference type="STRING" id="561365.SAMN05660866_02445"/>
<protein>
    <submittedName>
        <fullName evidence="3">Linoleoyl-CoA desaturase</fullName>
    </submittedName>
</protein>
<accession>A0A1T5CSS3</accession>
<feature type="transmembrane region" description="Helical" evidence="1">
    <location>
        <begin position="179"/>
        <end position="196"/>
    </location>
</feature>
<feature type="transmembrane region" description="Helical" evidence="1">
    <location>
        <begin position="245"/>
        <end position="269"/>
    </location>
</feature>
<dbReference type="PANTHER" id="PTHR19353">
    <property type="entry name" value="FATTY ACID DESATURASE 2"/>
    <property type="match status" value="1"/>
</dbReference>
<dbReference type="Pfam" id="PF00487">
    <property type="entry name" value="FA_desaturase"/>
    <property type="match status" value="1"/>
</dbReference>
<dbReference type="EMBL" id="FUYL01000007">
    <property type="protein sequence ID" value="SKB62519.1"/>
    <property type="molecule type" value="Genomic_DNA"/>
</dbReference>
<evidence type="ECO:0000259" key="2">
    <source>
        <dbReference type="Pfam" id="PF00487"/>
    </source>
</evidence>
<dbReference type="PANTHER" id="PTHR19353:SF19">
    <property type="entry name" value="DELTA(5) FATTY ACID DESATURASE C-RELATED"/>
    <property type="match status" value="1"/>
</dbReference>
<keyword evidence="1" id="KW-1133">Transmembrane helix</keyword>
<dbReference type="AlphaFoldDB" id="A0A1T5CSS3"/>
<proteinExistence type="predicted"/>
<evidence type="ECO:0000313" key="4">
    <source>
        <dbReference type="Proteomes" id="UP000190339"/>
    </source>
</evidence>
<sequence>MSLLTIFHCCKQLESILTMNKLKFTKDKGSDFYKELNERIEQYFSTKNIQKTGNKIMVFKIIMYFSLDILFYALMITSISTIAFYSFYLLMGLSILLTAFNISHDAAHGVAVKSKFWNKLLFSLSFNLQGNNAYVWGKNHNESHHLYTNIEGSDIDVLNNPVLRMTSTQPLKTFHKYQYLYAPILSLLYSINWFFVREFLMLFRKSSRTIKVNMPFVEVIKLILFKLLYIGYMIILPVYLLPFGIYNVLLAFILNHFMVSIVFTSVLGVSHLSDYVEHPTPDKEGKLPISWPTLQMSTSVDYNAKSTFLNWTLGGFNAHAMHHILPNISHVHYLNLLPIFIETAQKHGINYMNMSYGQALRSYYRFLYKMGRQQSIIPLTYESKAS</sequence>
<evidence type="ECO:0000313" key="3">
    <source>
        <dbReference type="EMBL" id="SKB62519.1"/>
    </source>
</evidence>
<feature type="transmembrane region" description="Helical" evidence="1">
    <location>
        <begin position="216"/>
        <end position="239"/>
    </location>
</feature>
<dbReference type="InterPro" id="IPR012171">
    <property type="entry name" value="Fatty_acid_desaturase"/>
</dbReference>
<dbReference type="GO" id="GO:0008610">
    <property type="term" value="P:lipid biosynthetic process"/>
    <property type="evidence" value="ECO:0007669"/>
    <property type="project" value="UniProtKB-ARBA"/>
</dbReference>
<feature type="domain" description="Fatty acid desaturase" evidence="2">
    <location>
        <begin position="82"/>
        <end position="352"/>
    </location>
</feature>
<dbReference type="Proteomes" id="UP000190339">
    <property type="component" value="Unassembled WGS sequence"/>
</dbReference>
<gene>
    <name evidence="3" type="ORF">SAMN05660866_02445</name>
</gene>
<name>A0A1T5CSS3_9FLAO</name>
<organism evidence="3 4">
    <name type="scientific">Maribacter arcticus</name>
    <dbReference type="NCBI Taxonomy" id="561365"/>
    <lineage>
        <taxon>Bacteria</taxon>
        <taxon>Pseudomonadati</taxon>
        <taxon>Bacteroidota</taxon>
        <taxon>Flavobacteriia</taxon>
        <taxon>Flavobacteriales</taxon>
        <taxon>Flavobacteriaceae</taxon>
        <taxon>Maribacter</taxon>
    </lineage>
</organism>
<reference evidence="4" key="1">
    <citation type="submission" date="2017-02" db="EMBL/GenBank/DDBJ databases">
        <authorList>
            <person name="Varghese N."/>
            <person name="Submissions S."/>
        </authorList>
    </citation>
    <scope>NUCLEOTIDE SEQUENCE [LARGE SCALE GENOMIC DNA]</scope>
    <source>
        <strain evidence="4">DSM 23546</strain>
    </source>
</reference>